<dbReference type="EMBL" id="JAFFHA010000001">
    <property type="protein sequence ID" value="KAK4658577.1"/>
    <property type="molecule type" value="Genomic_DNA"/>
</dbReference>
<accession>A0ABR0GS38</accession>
<evidence type="ECO:0000313" key="3">
    <source>
        <dbReference type="Proteomes" id="UP001323405"/>
    </source>
</evidence>
<feature type="compositionally biased region" description="Acidic residues" evidence="1">
    <location>
        <begin position="54"/>
        <end position="79"/>
    </location>
</feature>
<sequence>MFSSSSKDMMNAAEGTEQPTEAGYEEVYVHPVLDLVSVSFTAHVDMLNTAAVGDDFDFDEDDADSADDDYPDDEDEYESDNANPPAPVGCLR</sequence>
<dbReference type="GeneID" id="87902199"/>
<feature type="region of interest" description="Disordered" evidence="1">
    <location>
        <begin position="1"/>
        <end position="22"/>
    </location>
</feature>
<protein>
    <submittedName>
        <fullName evidence="2">Uncharacterized protein</fullName>
    </submittedName>
</protein>
<reference evidence="2 3" key="1">
    <citation type="journal article" date="2023" name="bioRxiv">
        <title>High-quality genome assemblies of four members of thePodospora anserinaspecies complex.</title>
        <authorList>
            <person name="Ament-Velasquez S.L."/>
            <person name="Vogan A.A."/>
            <person name="Wallerman O."/>
            <person name="Hartmann F."/>
            <person name="Gautier V."/>
            <person name="Silar P."/>
            <person name="Giraud T."/>
            <person name="Johannesson H."/>
        </authorList>
    </citation>
    <scope>NUCLEOTIDE SEQUENCE [LARGE SCALE GENOMIC DNA]</scope>
    <source>
        <strain evidence="2 3">CBS 415.72m</strain>
    </source>
</reference>
<name>A0ABR0GS38_9PEZI</name>
<evidence type="ECO:0000313" key="2">
    <source>
        <dbReference type="EMBL" id="KAK4658577.1"/>
    </source>
</evidence>
<organism evidence="2 3">
    <name type="scientific">Podospora pseudocomata</name>
    <dbReference type="NCBI Taxonomy" id="2093779"/>
    <lineage>
        <taxon>Eukaryota</taxon>
        <taxon>Fungi</taxon>
        <taxon>Dikarya</taxon>
        <taxon>Ascomycota</taxon>
        <taxon>Pezizomycotina</taxon>
        <taxon>Sordariomycetes</taxon>
        <taxon>Sordariomycetidae</taxon>
        <taxon>Sordariales</taxon>
        <taxon>Podosporaceae</taxon>
        <taxon>Podospora</taxon>
    </lineage>
</organism>
<dbReference type="RefSeq" id="XP_062747549.1">
    <property type="nucleotide sequence ID" value="XM_062882716.1"/>
</dbReference>
<feature type="region of interest" description="Disordered" evidence="1">
    <location>
        <begin position="51"/>
        <end position="92"/>
    </location>
</feature>
<evidence type="ECO:0000256" key="1">
    <source>
        <dbReference type="SAM" id="MobiDB-lite"/>
    </source>
</evidence>
<dbReference type="Proteomes" id="UP001323405">
    <property type="component" value="Unassembled WGS sequence"/>
</dbReference>
<keyword evidence="3" id="KW-1185">Reference proteome</keyword>
<comment type="caution">
    <text evidence="2">The sequence shown here is derived from an EMBL/GenBank/DDBJ whole genome shotgun (WGS) entry which is preliminary data.</text>
</comment>
<gene>
    <name evidence="2" type="ORF">QC762_0000010</name>
</gene>
<proteinExistence type="predicted"/>